<comment type="caution">
    <text evidence="5">The sequence shown here is derived from an EMBL/GenBank/DDBJ whole genome shotgun (WGS) entry which is preliminary data.</text>
</comment>
<feature type="region of interest" description="Disordered" evidence="3">
    <location>
        <begin position="807"/>
        <end position="940"/>
    </location>
</feature>
<evidence type="ECO:0000256" key="1">
    <source>
        <dbReference type="ARBA" id="ARBA00004123"/>
    </source>
</evidence>
<reference evidence="5" key="1">
    <citation type="submission" date="2022-11" db="EMBL/GenBank/DDBJ databases">
        <authorList>
            <person name="Petersen C."/>
        </authorList>
    </citation>
    <scope>NUCLEOTIDE SEQUENCE</scope>
    <source>
        <strain evidence="5">IBT 34128</strain>
    </source>
</reference>
<dbReference type="Gene3D" id="1.10.246.20">
    <property type="entry name" value="Coactivator CBP, KIX domain"/>
    <property type="match status" value="1"/>
</dbReference>
<gene>
    <name evidence="5" type="ORF">NUU61_009083</name>
</gene>
<dbReference type="GO" id="GO:0003712">
    <property type="term" value="F:transcription coregulator activity"/>
    <property type="evidence" value="ECO:0007669"/>
    <property type="project" value="InterPro"/>
</dbReference>
<feature type="compositionally biased region" description="Polar residues" evidence="3">
    <location>
        <begin position="452"/>
        <end position="465"/>
    </location>
</feature>
<feature type="domain" description="Mediator complex subunit 15 KIX" evidence="4">
    <location>
        <begin position="49"/>
        <end position="123"/>
    </location>
</feature>
<feature type="compositionally biased region" description="Polar residues" evidence="3">
    <location>
        <begin position="1302"/>
        <end position="1331"/>
    </location>
</feature>
<dbReference type="Proteomes" id="UP001141434">
    <property type="component" value="Unassembled WGS sequence"/>
</dbReference>
<accession>A0A9W9EMN5</accession>
<dbReference type="InterPro" id="IPR008626">
    <property type="entry name" value="Mediator_Med15_fun"/>
</dbReference>
<reference evidence="5" key="2">
    <citation type="journal article" date="2023" name="IMA Fungus">
        <title>Comparative genomic study of the Penicillium genus elucidates a diverse pangenome and 15 lateral gene transfer events.</title>
        <authorList>
            <person name="Petersen C."/>
            <person name="Sorensen T."/>
            <person name="Nielsen M.R."/>
            <person name="Sondergaard T.E."/>
            <person name="Sorensen J.L."/>
            <person name="Fitzpatrick D.A."/>
            <person name="Frisvad J.C."/>
            <person name="Nielsen K.L."/>
        </authorList>
    </citation>
    <scope>NUCLEOTIDE SEQUENCE</scope>
    <source>
        <strain evidence="5">IBT 34128</strain>
    </source>
</reference>
<keyword evidence="6" id="KW-1185">Reference proteome</keyword>
<comment type="subcellular location">
    <subcellularLocation>
        <location evidence="1">Nucleus</location>
    </subcellularLocation>
</comment>
<dbReference type="GO" id="GO:0016592">
    <property type="term" value="C:mediator complex"/>
    <property type="evidence" value="ECO:0007669"/>
    <property type="project" value="InterPro"/>
</dbReference>
<feature type="region of interest" description="Disordered" evidence="3">
    <location>
        <begin position="557"/>
        <end position="623"/>
    </location>
</feature>
<feature type="region of interest" description="Disordered" evidence="3">
    <location>
        <begin position="1"/>
        <end position="27"/>
    </location>
</feature>
<feature type="compositionally biased region" description="Low complexity" evidence="3">
    <location>
        <begin position="173"/>
        <end position="200"/>
    </location>
</feature>
<evidence type="ECO:0000256" key="3">
    <source>
        <dbReference type="SAM" id="MobiDB-lite"/>
    </source>
</evidence>
<feature type="region of interest" description="Disordered" evidence="3">
    <location>
        <begin position="137"/>
        <end position="213"/>
    </location>
</feature>
<feature type="region of interest" description="Disordered" evidence="3">
    <location>
        <begin position="408"/>
        <end position="522"/>
    </location>
</feature>
<dbReference type="Pfam" id="PF05397">
    <property type="entry name" value="Med15_fungi"/>
    <property type="match status" value="1"/>
</dbReference>
<feature type="compositionally biased region" description="Pro residues" evidence="3">
    <location>
        <begin position="816"/>
        <end position="829"/>
    </location>
</feature>
<feature type="compositionally biased region" description="Polar residues" evidence="3">
    <location>
        <begin position="563"/>
        <end position="598"/>
    </location>
</feature>
<feature type="compositionally biased region" description="Low complexity" evidence="3">
    <location>
        <begin position="420"/>
        <end position="447"/>
    </location>
</feature>
<dbReference type="Pfam" id="PF16987">
    <property type="entry name" value="KIX_2"/>
    <property type="match status" value="1"/>
</dbReference>
<evidence type="ECO:0000259" key="4">
    <source>
        <dbReference type="Pfam" id="PF16987"/>
    </source>
</evidence>
<feature type="compositionally biased region" description="Low complexity" evidence="3">
    <location>
        <begin position="850"/>
        <end position="868"/>
    </location>
</feature>
<dbReference type="EMBL" id="JAPMSZ010000011">
    <property type="protein sequence ID" value="KAJ5084504.1"/>
    <property type="molecule type" value="Genomic_DNA"/>
</dbReference>
<protein>
    <recommendedName>
        <fullName evidence="4">Mediator complex subunit 15 KIX domain-containing protein</fullName>
    </recommendedName>
</protein>
<dbReference type="RefSeq" id="XP_056507901.1">
    <property type="nucleotide sequence ID" value="XM_056659608.1"/>
</dbReference>
<feature type="region of interest" description="Disordered" evidence="3">
    <location>
        <begin position="1105"/>
        <end position="1180"/>
    </location>
</feature>
<evidence type="ECO:0000313" key="6">
    <source>
        <dbReference type="Proteomes" id="UP001141434"/>
    </source>
</evidence>
<dbReference type="InterPro" id="IPR036529">
    <property type="entry name" value="KIX_dom_sf"/>
</dbReference>
<organism evidence="5 6">
    <name type="scientific">Penicillium alfredii</name>
    <dbReference type="NCBI Taxonomy" id="1506179"/>
    <lineage>
        <taxon>Eukaryota</taxon>
        <taxon>Fungi</taxon>
        <taxon>Dikarya</taxon>
        <taxon>Ascomycota</taxon>
        <taxon>Pezizomycotina</taxon>
        <taxon>Eurotiomycetes</taxon>
        <taxon>Eurotiomycetidae</taxon>
        <taxon>Eurotiales</taxon>
        <taxon>Aspergillaceae</taxon>
        <taxon>Penicillium</taxon>
    </lineage>
</organism>
<feature type="compositionally biased region" description="Low complexity" evidence="3">
    <location>
        <begin position="605"/>
        <end position="623"/>
    </location>
</feature>
<evidence type="ECO:0000313" key="5">
    <source>
        <dbReference type="EMBL" id="KAJ5084504.1"/>
    </source>
</evidence>
<dbReference type="GO" id="GO:0006357">
    <property type="term" value="P:regulation of transcription by RNA polymerase II"/>
    <property type="evidence" value="ECO:0007669"/>
    <property type="project" value="InterPro"/>
</dbReference>
<evidence type="ECO:0000256" key="2">
    <source>
        <dbReference type="ARBA" id="ARBA00023242"/>
    </source>
</evidence>
<sequence>MNPAHFPNPGGAMPGVVKPGMQPPPKNENAQVIMNHVAQVLSSQGPYVGWKTEVPIKTRAMNVYQMITSLRLIQPRIDLNQAAQAALSFEHKAFQKATERNDYDKECTEKLLHIKDTRQRQAAVAYQSGIMPQAGAVPNQIQGGFPQQMNRNLQTSPVPGQPQMAMGMNDPNQQAAMQQRQQQSILQQQQQQQQQRAQQRPGNGVPLPDDLNTLSAQDLDHVSRLASSMLAKTSPEDMEKIKMNLSNMTPEQRQYLARKNMEPMTYFFRSQALNQLRRHRRARMEMGGAPNAGVEPNGTMMGDPMMNPQQRQVFQNMMNLQRNSAFSGNPGQNLETAFIGNVENIQGQQADGLRSQEAGQLVVPASSSQMNQQPYPNGQNMFPQQMGQNGQANMNGAGVNPQMFNQQHLQSGSNVPQDRMQFQTQQSQAAQAQARSQAAQKAQMAMSGHGGQVNQTQPRLTQQSPVMPMLNQPMAPGQMSPAQVPGTNRPPSRPPNIGQHPAGLQGVSQPGVPGRPQIPQGLPQSVQEQLSRMSNEQLQAFLMNQRRAALANNMARANAAQQPASMQQNPSQPGQGQAMLNGQMANNPRLRNSMSLPQGMTAGAPPQGQPLNGQQLTPQQRQQRQNEFYKLQLLRQHNNGMEMTPEQGRDMDRMVFPPSILNSNPSSVPKHIKTWGQLKQWAAQNPQLSNGVDLPKLMTLQKLHLAQILTAQSKAIGGQGPGISLPTGPQGQMANTQGFPTGQPQPPVNMPVMRPITVQDIQMARQKLGPQSPNFTDDQIREILHRNRQKHLMQAAQNRAAHLDGNLQPAQQNQPGPQPPVSAPQPGPQTQPGAPSQEPQLPAGPQASNAKPQVGAAPKGGKAAPGKQASKKRPHADETGETRATTTPQQTQPTAVPGAPTTAPPRPALPFSQEQLAAMSPQQRQAVEAHIRKQQGQARGPVISRAAAEDAWNRNLPPQVMEVYNDISKNAPLAQPIPVSPEQKAAMAQQLREALDLLGRLDVLVQWFAKVQGQEKNVRNLLAMRIQLMQQFKPSPEWIVKDHFTVSSDYLSGAILFIRRLFQLMIGRMSQQQNQRPNASQAPVPAAQTTQASMPALNATNLQQLQQQEEALQRARRASSQSAAAVAPAPFGAPSPQGVPHAYGPGGLAPEMLKLPPPKKRKQSHAGPGASPMQASAAPANAARYKQATNEAKATAAALAGAFKCGVVECHHHYQGFPTQAALDRHVEDSHQLEEEIIEDPLQYYLDSISIGLGLTSDTSTTKQAATSGPAPSKLGPVASPAKQGMPTPATTNTPMARVASQLGTKSASPAVSAQQLTPRQPSSKGIQPSPSKDVKKETDKSELPGSEVKDPWADCPMSLEVLHDTFSPILGRDPTFDLMDDFFMQQTDQFFQDQGKDTPDSVDLALATKTPEQDSKEAVIVDDFLLPWDEDAAAETAAWMAIPPEIQNNSDGEIHGVRVDWDLLERQQKELNLDSGVPVIPAL</sequence>
<feature type="compositionally biased region" description="Basic and acidic residues" evidence="3">
    <location>
        <begin position="1333"/>
        <end position="1353"/>
    </location>
</feature>
<proteinExistence type="predicted"/>
<feature type="compositionally biased region" description="Polar residues" evidence="3">
    <location>
        <begin position="139"/>
        <end position="158"/>
    </location>
</feature>
<name>A0A9W9EMN5_9EURO</name>
<feature type="compositionally biased region" description="Low complexity" evidence="3">
    <location>
        <begin position="882"/>
        <end position="901"/>
    </location>
</feature>
<dbReference type="InterPro" id="IPR036546">
    <property type="entry name" value="MED15_KIX"/>
</dbReference>
<dbReference type="OrthoDB" id="3918840at2759"/>
<feature type="compositionally biased region" description="Polar residues" evidence="3">
    <location>
        <begin position="912"/>
        <end position="925"/>
    </location>
</feature>
<dbReference type="GeneID" id="81398777"/>
<feature type="region of interest" description="Disordered" evidence="3">
    <location>
        <begin position="1260"/>
        <end position="1354"/>
    </location>
</feature>
<feature type="compositionally biased region" description="Low complexity" evidence="3">
    <location>
        <begin position="1286"/>
        <end position="1297"/>
    </location>
</feature>
<feature type="compositionally biased region" description="Low complexity" evidence="3">
    <location>
        <begin position="1166"/>
        <end position="1180"/>
    </location>
</feature>
<keyword evidence="2" id="KW-0539">Nucleus</keyword>